<sequence length="269" mass="30213">MGGAHPQRKLKTSPLRRERCRINQARYRLRQRQHTEYLANGIQQLKKEIDDLAIQQQKIINRSPTNNTVWGVASEYFCLFQRGYVPPSAVPGSSSLAAPRQSSTQLEFLKSVMALDVTDGMLCGTEQLLRNWRLFSLHLNEVRVDVRCMELDDAGSLTVTTVTSAVITKDTIRHLFPHLVRGEGEGESWSPLAAKLMNRRLVACGSVRFDWNDATGRVSRLESKVGLLMAVFELLGSLEDAAQVFVGWRVTTEGRFVVKENDNPSVDLA</sequence>
<dbReference type="EMBL" id="BSXT01001829">
    <property type="protein sequence ID" value="GMF45519.1"/>
    <property type="molecule type" value="Genomic_DNA"/>
</dbReference>
<name>A0A9W7CYD3_9STRA</name>
<proteinExistence type="predicted"/>
<organism evidence="1 2">
    <name type="scientific">Phytophthora fragariaefolia</name>
    <dbReference type="NCBI Taxonomy" id="1490495"/>
    <lineage>
        <taxon>Eukaryota</taxon>
        <taxon>Sar</taxon>
        <taxon>Stramenopiles</taxon>
        <taxon>Oomycota</taxon>
        <taxon>Peronosporomycetes</taxon>
        <taxon>Peronosporales</taxon>
        <taxon>Peronosporaceae</taxon>
        <taxon>Phytophthora</taxon>
    </lineage>
</organism>
<dbReference type="OrthoDB" id="108791at2759"/>
<dbReference type="CDD" id="cd14686">
    <property type="entry name" value="bZIP"/>
    <property type="match status" value="1"/>
</dbReference>
<evidence type="ECO:0000313" key="2">
    <source>
        <dbReference type="Proteomes" id="UP001165121"/>
    </source>
</evidence>
<comment type="caution">
    <text evidence="1">The sequence shown here is derived from an EMBL/GenBank/DDBJ whole genome shotgun (WGS) entry which is preliminary data.</text>
</comment>
<accession>A0A9W7CYD3</accession>
<dbReference type="Proteomes" id="UP001165121">
    <property type="component" value="Unassembled WGS sequence"/>
</dbReference>
<reference evidence="1" key="1">
    <citation type="submission" date="2023-04" db="EMBL/GenBank/DDBJ databases">
        <title>Phytophthora fragariaefolia NBRC 109709.</title>
        <authorList>
            <person name="Ichikawa N."/>
            <person name="Sato H."/>
            <person name="Tonouchi N."/>
        </authorList>
    </citation>
    <scope>NUCLEOTIDE SEQUENCE</scope>
    <source>
        <strain evidence="1">NBRC 109709</strain>
    </source>
</reference>
<keyword evidence="2" id="KW-1185">Reference proteome</keyword>
<dbReference type="AlphaFoldDB" id="A0A9W7CYD3"/>
<protein>
    <submittedName>
        <fullName evidence="1">Unnamed protein product</fullName>
    </submittedName>
</protein>
<evidence type="ECO:0000313" key="1">
    <source>
        <dbReference type="EMBL" id="GMF45519.1"/>
    </source>
</evidence>
<gene>
    <name evidence="1" type="ORF">Pfra01_001633700</name>
</gene>